<dbReference type="STRING" id="408015.SXIM_49150"/>
<dbReference type="KEGG" id="sxi:SXIM_49150"/>
<dbReference type="AlphaFoldDB" id="A0A0F7FZK2"/>
<dbReference type="PATRIC" id="fig|408015.6.peg.4977"/>
<evidence type="ECO:0000313" key="4">
    <source>
        <dbReference type="Proteomes" id="UP000034034"/>
    </source>
</evidence>
<name>A0A0F7FZK2_9ACTN</name>
<keyword evidence="2" id="KW-0812">Transmembrane</keyword>
<reference evidence="3" key="1">
    <citation type="submission" date="2019-08" db="EMBL/GenBank/DDBJ databases">
        <title>Complete genome sequence of a mangrove-derived Streptomyces xiamenensis.</title>
        <authorList>
            <person name="Xu J."/>
        </authorList>
    </citation>
    <scope>NUCLEOTIDE SEQUENCE</scope>
    <source>
        <strain evidence="3">318</strain>
    </source>
</reference>
<dbReference type="HOGENOM" id="CLU_2756322_0_0_11"/>
<keyword evidence="4" id="KW-1185">Reference proteome</keyword>
<gene>
    <name evidence="3" type="ORF">SXIM_49150</name>
</gene>
<keyword evidence="2" id="KW-1133">Transmembrane helix</keyword>
<sequence length="70" mass="7196">MTPREEHGEPAEGTPAAAPAPAAPPAPAGKRAKGGELPPGFLPRLFLYGVLGHVVVALIFLMVWAGSRAQ</sequence>
<organism evidence="3 4">
    <name type="scientific">Streptomyces xiamenensis</name>
    <dbReference type="NCBI Taxonomy" id="408015"/>
    <lineage>
        <taxon>Bacteria</taxon>
        <taxon>Bacillati</taxon>
        <taxon>Actinomycetota</taxon>
        <taxon>Actinomycetes</taxon>
        <taxon>Kitasatosporales</taxon>
        <taxon>Streptomycetaceae</taxon>
        <taxon>Streptomyces</taxon>
    </lineage>
</organism>
<evidence type="ECO:0000256" key="2">
    <source>
        <dbReference type="SAM" id="Phobius"/>
    </source>
</evidence>
<dbReference type="Proteomes" id="UP000034034">
    <property type="component" value="Chromosome"/>
</dbReference>
<evidence type="ECO:0000256" key="1">
    <source>
        <dbReference type="SAM" id="MobiDB-lite"/>
    </source>
</evidence>
<proteinExistence type="predicted"/>
<keyword evidence="2" id="KW-0472">Membrane</keyword>
<evidence type="ECO:0000313" key="3">
    <source>
        <dbReference type="EMBL" id="AKG46299.1"/>
    </source>
</evidence>
<accession>A0A0F7FZK2</accession>
<dbReference type="EMBL" id="CP009922">
    <property type="protein sequence ID" value="AKG46299.1"/>
    <property type="molecule type" value="Genomic_DNA"/>
</dbReference>
<feature type="compositionally biased region" description="Basic and acidic residues" evidence="1">
    <location>
        <begin position="1"/>
        <end position="10"/>
    </location>
</feature>
<dbReference type="RefSeq" id="WP_046725123.1">
    <property type="nucleotide sequence ID" value="NZ_CP009922.3"/>
</dbReference>
<feature type="region of interest" description="Disordered" evidence="1">
    <location>
        <begin position="1"/>
        <end position="34"/>
    </location>
</feature>
<feature type="compositionally biased region" description="Low complexity" evidence="1">
    <location>
        <begin position="11"/>
        <end position="20"/>
    </location>
</feature>
<protein>
    <submittedName>
        <fullName evidence="3">Uncharacterized protein</fullName>
    </submittedName>
</protein>
<feature type="transmembrane region" description="Helical" evidence="2">
    <location>
        <begin position="45"/>
        <end position="65"/>
    </location>
</feature>